<dbReference type="Pfam" id="PF09994">
    <property type="entry name" value="T6SS_Tle1-like_cat"/>
    <property type="match status" value="1"/>
</dbReference>
<reference evidence="3" key="1">
    <citation type="submission" date="2014-09" db="EMBL/GenBank/DDBJ databases">
        <authorList>
            <person name="Gomez-Valero L."/>
        </authorList>
    </citation>
    <scope>NUCLEOTIDE SEQUENCE [LARGE SCALE GENOMIC DNA]</scope>
    <source>
        <strain evidence="3">ATCC700992</strain>
    </source>
</reference>
<dbReference type="RefSeq" id="WP_045096862.1">
    <property type="nucleotide sequence ID" value="NZ_LN614827.1"/>
</dbReference>
<dbReference type="HOGENOM" id="CLU_005049_6_1_6"/>
<dbReference type="PANTHER" id="PTHR33840:SF1">
    <property type="entry name" value="TLE1 PHOSPHOLIPASE DOMAIN-CONTAINING PROTEIN"/>
    <property type="match status" value="1"/>
</dbReference>
<gene>
    <name evidence="2" type="ORF">LFA_3236</name>
</gene>
<sequence length="349" mass="39717">MKRIIICCDGTWDYRNIQVNGLPAITNVVKVANAVLDIYLGVEQKLFYEPGVGTHGSLLRRLIDGITGNGLFKNILNAYRYLVQHYEPGDELFLLGFSRGAFTVRELVGLIQHCGIVRIDSINKVEEGFHLYNSRTLNTPEGNAKTALFRQQYAVEESTPIKFLGVWDTVGTLGNPLLLNGIFTKRYSFHDYNLSPTVAYAYQAIAIDEQRIFFKPALWMKDKVDVHQVMEQVWFIGVHDDVGGGGAIGLSDITLQWIIDKATNLGLGFKAIDFKPDWMQTYSNSRTGLYRLFPPYYRRIGEEIEPEGKESCQSIHVSVLERYQQDKTYRPRNLVDYLRRTNKGGGIME</sequence>
<evidence type="ECO:0000259" key="1">
    <source>
        <dbReference type="Pfam" id="PF09994"/>
    </source>
</evidence>
<proteinExistence type="predicted"/>
<dbReference type="EMBL" id="LN614827">
    <property type="protein sequence ID" value="CEG58572.1"/>
    <property type="molecule type" value="Genomic_DNA"/>
</dbReference>
<evidence type="ECO:0000313" key="3">
    <source>
        <dbReference type="Proteomes" id="UP000032430"/>
    </source>
</evidence>
<dbReference type="PANTHER" id="PTHR33840">
    <property type="match status" value="1"/>
</dbReference>
<dbReference type="InterPro" id="IPR018712">
    <property type="entry name" value="Tle1-like_cat"/>
</dbReference>
<accession>A0A098G7Z2</accession>
<dbReference type="OrthoDB" id="4378831at2"/>
<protein>
    <recommendedName>
        <fullName evidence="1">T6SS Phospholipase effector Tle1-like catalytic domain-containing protein</fullName>
    </recommendedName>
</protein>
<name>A0A098G7Z2_9GAMM</name>
<dbReference type="KEGG" id="lfa:LFA_3236"/>
<evidence type="ECO:0000313" key="2">
    <source>
        <dbReference type="EMBL" id="CEG58572.1"/>
    </source>
</evidence>
<feature type="domain" description="T6SS Phospholipase effector Tle1-like catalytic" evidence="1">
    <location>
        <begin position="2"/>
        <end position="260"/>
    </location>
</feature>
<keyword evidence="3" id="KW-1185">Reference proteome</keyword>
<organism evidence="2 3">
    <name type="scientific">Legionella fallonii LLAP-10</name>
    <dbReference type="NCBI Taxonomy" id="1212491"/>
    <lineage>
        <taxon>Bacteria</taxon>
        <taxon>Pseudomonadati</taxon>
        <taxon>Pseudomonadota</taxon>
        <taxon>Gammaproteobacteria</taxon>
        <taxon>Legionellales</taxon>
        <taxon>Legionellaceae</taxon>
        <taxon>Legionella</taxon>
    </lineage>
</organism>
<dbReference type="AlphaFoldDB" id="A0A098G7Z2"/>
<dbReference type="Proteomes" id="UP000032430">
    <property type="component" value="Chromosome I"/>
</dbReference>